<organism evidence="2 3">
    <name type="scientific">Actinoplanes lobatus</name>
    <dbReference type="NCBI Taxonomy" id="113568"/>
    <lineage>
        <taxon>Bacteria</taxon>
        <taxon>Bacillati</taxon>
        <taxon>Actinomycetota</taxon>
        <taxon>Actinomycetes</taxon>
        <taxon>Micromonosporales</taxon>
        <taxon>Micromonosporaceae</taxon>
        <taxon>Actinoplanes</taxon>
    </lineage>
</organism>
<sequence>MPTEWDVPVEPIDWDITIPTDDTSIARRRRALAPIQVLTDIERTKTSLDGDFWHRYDLFTIALAVIDQVALAMGISAGKTWDETVDYATSQAARQAPDADGSQWTAVAERVVVSLVTTDIETVPYLTYTEAGPQWRAQRFRLLYVHAGGDAAEYLRASEQAINIFIDALDLDIEAAQIATEAQLTALIARGAIESAVQIARYARYQSIQYQERIRRIIADTLIDPDTHDWVGEVPALLDAALLHVRERLAGESSLLEAVAERRFELDDRTKVQAANTLIEILRECRHRHDELHTHLIGARTRLREALDDRFVRAPRSTHRSDLGRDLLNPYLAAPTGTAAVLADRLVAVVGGLTARWLPSLAVLTDELCAPVRVPEPGEQFEPPEFDDDETPEWWETYEDTVEAIFEAVEEPVRLSQLIARADQLAAQVSDDDGEPLDADLLAAAMVHAAHRAWAARLAGRTAGDRVLVAVDTGEQLSTDLLRTADLLLLPGWVTADIEEPAAGRIDVPDTAEAA</sequence>
<gene>
    <name evidence="1" type="ORF">Alo02nite_62990</name>
    <name evidence="2" type="ORF">BJ964_009357</name>
</gene>
<evidence type="ECO:0000313" key="1">
    <source>
        <dbReference type="EMBL" id="GIE43401.1"/>
    </source>
</evidence>
<keyword evidence="4" id="KW-1185">Reference proteome</keyword>
<accession>A0A7W7HR56</accession>
<dbReference type="RefSeq" id="WP_188126632.1">
    <property type="nucleotide sequence ID" value="NZ_BOMP01000106.1"/>
</dbReference>
<proteinExistence type="predicted"/>
<reference evidence="2 3" key="1">
    <citation type="submission" date="2020-08" db="EMBL/GenBank/DDBJ databases">
        <title>Sequencing the genomes of 1000 actinobacteria strains.</title>
        <authorList>
            <person name="Klenk H.-P."/>
        </authorList>
    </citation>
    <scope>NUCLEOTIDE SEQUENCE [LARGE SCALE GENOMIC DNA]</scope>
    <source>
        <strain evidence="2 3">DSM 43150</strain>
    </source>
</reference>
<evidence type="ECO:0000313" key="4">
    <source>
        <dbReference type="Proteomes" id="UP000631312"/>
    </source>
</evidence>
<dbReference type="EMBL" id="BOMP01000106">
    <property type="protein sequence ID" value="GIE43401.1"/>
    <property type="molecule type" value="Genomic_DNA"/>
</dbReference>
<dbReference type="Proteomes" id="UP000590511">
    <property type="component" value="Unassembled WGS sequence"/>
</dbReference>
<reference evidence="1 4" key="2">
    <citation type="submission" date="2021-01" db="EMBL/GenBank/DDBJ databases">
        <title>Whole genome shotgun sequence of Actinoplanes lobatus NBRC 12513.</title>
        <authorList>
            <person name="Komaki H."/>
            <person name="Tamura T."/>
        </authorList>
    </citation>
    <scope>NUCLEOTIDE SEQUENCE [LARGE SCALE GENOMIC DNA]</scope>
    <source>
        <strain evidence="1 4">NBRC 12513</strain>
    </source>
</reference>
<comment type="caution">
    <text evidence="2">The sequence shown here is derived from an EMBL/GenBank/DDBJ whole genome shotgun (WGS) entry which is preliminary data.</text>
</comment>
<dbReference type="EMBL" id="JACHNC010000001">
    <property type="protein sequence ID" value="MBB4755196.1"/>
    <property type="molecule type" value="Genomic_DNA"/>
</dbReference>
<evidence type="ECO:0000313" key="3">
    <source>
        <dbReference type="Proteomes" id="UP000590511"/>
    </source>
</evidence>
<protein>
    <submittedName>
        <fullName evidence="2">Uncharacterized protein</fullName>
    </submittedName>
</protein>
<dbReference type="Proteomes" id="UP000631312">
    <property type="component" value="Unassembled WGS sequence"/>
</dbReference>
<evidence type="ECO:0000313" key="2">
    <source>
        <dbReference type="EMBL" id="MBB4755196.1"/>
    </source>
</evidence>
<dbReference type="AlphaFoldDB" id="A0A7W7HR56"/>
<name>A0A7W7HR56_9ACTN</name>